<accession>A0A9P6EGL4</accession>
<evidence type="ECO:0000256" key="1">
    <source>
        <dbReference type="SAM" id="MobiDB-lite"/>
    </source>
</evidence>
<gene>
    <name evidence="3" type="ORF">CPB83DRAFT_308066</name>
</gene>
<evidence type="ECO:0000313" key="4">
    <source>
        <dbReference type="Proteomes" id="UP000807306"/>
    </source>
</evidence>
<keyword evidence="4" id="KW-1185">Reference proteome</keyword>
<dbReference type="OrthoDB" id="3197626at2759"/>
<sequence length="337" mass="37320">MVEWSSATEIGQDFQIIDKVVHALLGLYVWEFLTTLDFEWEIITGKRKFQWPMISYFLGRYFQLFAFIGQAIVLDTASQLDCQPVYRFAAFMNYGALTLASINLGIRTIVSLDYNRIAMTAVTLLASGQWALVILAVTAANGTYISTPQAAGCTPLGDEKYSKVLFIYTTCFNFLLLASTVVKHFTQNIQTNNQQVKGQSRFMHLVFNEGLFFFITAFIADLVVVIFMALNLNRPMNSMFQTPASTFSTIAGCRVVKHLMKFTPGAPASSIGRSTATSSGNRNISNGNLRGIQSTISSSPGVHVQMETFSELENYEKKEASESVNDTDLEANKAAAL</sequence>
<evidence type="ECO:0000256" key="2">
    <source>
        <dbReference type="SAM" id="Phobius"/>
    </source>
</evidence>
<feature type="transmembrane region" description="Helical" evidence="2">
    <location>
        <begin position="206"/>
        <end position="230"/>
    </location>
</feature>
<feature type="transmembrane region" description="Helical" evidence="2">
    <location>
        <begin position="165"/>
        <end position="185"/>
    </location>
</feature>
<proteinExistence type="predicted"/>
<name>A0A9P6EGL4_9AGAR</name>
<keyword evidence="2" id="KW-0472">Membrane</keyword>
<feature type="region of interest" description="Disordered" evidence="1">
    <location>
        <begin position="317"/>
        <end position="337"/>
    </location>
</feature>
<dbReference type="Proteomes" id="UP000807306">
    <property type="component" value="Unassembled WGS sequence"/>
</dbReference>
<keyword evidence="2" id="KW-1133">Transmembrane helix</keyword>
<reference evidence="3" key="1">
    <citation type="submission" date="2020-11" db="EMBL/GenBank/DDBJ databases">
        <authorList>
            <consortium name="DOE Joint Genome Institute"/>
            <person name="Ahrendt S."/>
            <person name="Riley R."/>
            <person name="Andreopoulos W."/>
            <person name="Labutti K."/>
            <person name="Pangilinan J."/>
            <person name="Ruiz-Duenas F.J."/>
            <person name="Barrasa J.M."/>
            <person name="Sanchez-Garcia M."/>
            <person name="Camarero S."/>
            <person name="Miyauchi S."/>
            <person name="Serrano A."/>
            <person name="Linde D."/>
            <person name="Babiker R."/>
            <person name="Drula E."/>
            <person name="Ayuso-Fernandez I."/>
            <person name="Pacheco R."/>
            <person name="Padilla G."/>
            <person name="Ferreira P."/>
            <person name="Barriuso J."/>
            <person name="Kellner H."/>
            <person name="Castanera R."/>
            <person name="Alfaro M."/>
            <person name="Ramirez L."/>
            <person name="Pisabarro A.G."/>
            <person name="Kuo A."/>
            <person name="Tritt A."/>
            <person name="Lipzen A."/>
            <person name="He G."/>
            <person name="Yan M."/>
            <person name="Ng V."/>
            <person name="Cullen D."/>
            <person name="Martin F."/>
            <person name="Rosso M.-N."/>
            <person name="Henrissat B."/>
            <person name="Hibbett D."/>
            <person name="Martinez A.T."/>
            <person name="Grigoriev I.V."/>
        </authorList>
    </citation>
    <scope>NUCLEOTIDE SEQUENCE</scope>
    <source>
        <strain evidence="3">CBS 506.95</strain>
    </source>
</reference>
<feature type="transmembrane region" description="Helical" evidence="2">
    <location>
        <begin position="53"/>
        <end position="73"/>
    </location>
</feature>
<protein>
    <submittedName>
        <fullName evidence="3">Uncharacterized protein</fullName>
    </submittedName>
</protein>
<evidence type="ECO:0000313" key="3">
    <source>
        <dbReference type="EMBL" id="KAF9528675.1"/>
    </source>
</evidence>
<feature type="transmembrane region" description="Helical" evidence="2">
    <location>
        <begin position="85"/>
        <end position="106"/>
    </location>
</feature>
<dbReference type="AlphaFoldDB" id="A0A9P6EGL4"/>
<comment type="caution">
    <text evidence="3">The sequence shown here is derived from an EMBL/GenBank/DDBJ whole genome shotgun (WGS) entry which is preliminary data.</text>
</comment>
<dbReference type="EMBL" id="MU157851">
    <property type="protein sequence ID" value="KAF9528675.1"/>
    <property type="molecule type" value="Genomic_DNA"/>
</dbReference>
<feature type="transmembrane region" description="Helical" evidence="2">
    <location>
        <begin position="118"/>
        <end position="145"/>
    </location>
</feature>
<keyword evidence="2" id="KW-0812">Transmembrane</keyword>
<organism evidence="3 4">
    <name type="scientific">Crepidotus variabilis</name>
    <dbReference type="NCBI Taxonomy" id="179855"/>
    <lineage>
        <taxon>Eukaryota</taxon>
        <taxon>Fungi</taxon>
        <taxon>Dikarya</taxon>
        <taxon>Basidiomycota</taxon>
        <taxon>Agaricomycotina</taxon>
        <taxon>Agaricomycetes</taxon>
        <taxon>Agaricomycetidae</taxon>
        <taxon>Agaricales</taxon>
        <taxon>Agaricineae</taxon>
        <taxon>Crepidotaceae</taxon>
        <taxon>Crepidotus</taxon>
    </lineage>
</organism>